<gene>
    <name evidence="3" type="ORF">WKW82_37185</name>
</gene>
<protein>
    <submittedName>
        <fullName evidence="3">DUF2945 domain-containing protein</fullName>
    </submittedName>
</protein>
<accession>A0ABU8WY20</accession>
<proteinExistence type="predicted"/>
<feature type="domain" description="Hypervirulence associated protein TUDOR" evidence="2">
    <location>
        <begin position="14"/>
        <end position="72"/>
    </location>
</feature>
<evidence type="ECO:0000313" key="3">
    <source>
        <dbReference type="EMBL" id="MEJ8852309.1"/>
    </source>
</evidence>
<dbReference type="Proteomes" id="UP001385892">
    <property type="component" value="Unassembled WGS sequence"/>
</dbReference>
<evidence type="ECO:0000256" key="1">
    <source>
        <dbReference type="SAM" id="MobiDB-lite"/>
    </source>
</evidence>
<comment type="caution">
    <text evidence="3">The sequence shown here is derived from an EMBL/GenBank/DDBJ whole genome shotgun (WGS) entry which is preliminary data.</text>
</comment>
<feature type="compositionally biased region" description="Basic residues" evidence="1">
    <location>
        <begin position="60"/>
        <end position="76"/>
    </location>
</feature>
<name>A0ABU8WY20_9BURK</name>
<feature type="region of interest" description="Disordered" evidence="1">
    <location>
        <begin position="1"/>
        <end position="23"/>
    </location>
</feature>
<organism evidence="3 4">
    <name type="scientific">Variovorax rhizosphaerae</name>
    <dbReference type="NCBI Taxonomy" id="1836200"/>
    <lineage>
        <taxon>Bacteria</taxon>
        <taxon>Pseudomonadati</taxon>
        <taxon>Pseudomonadota</taxon>
        <taxon>Betaproteobacteria</taxon>
        <taxon>Burkholderiales</taxon>
        <taxon>Comamonadaceae</taxon>
        <taxon>Variovorax</taxon>
    </lineage>
</organism>
<evidence type="ECO:0000313" key="4">
    <source>
        <dbReference type="Proteomes" id="UP001385892"/>
    </source>
</evidence>
<dbReference type="Gene3D" id="2.30.30.1060">
    <property type="match status" value="1"/>
</dbReference>
<dbReference type="Pfam" id="PF11160">
    <property type="entry name" value="Hva1_TUDOR"/>
    <property type="match status" value="1"/>
</dbReference>
<dbReference type="InterPro" id="IPR021331">
    <property type="entry name" value="Hva1_TUDOR"/>
</dbReference>
<evidence type="ECO:0000259" key="2">
    <source>
        <dbReference type="Pfam" id="PF11160"/>
    </source>
</evidence>
<dbReference type="RefSeq" id="WP_340348245.1">
    <property type="nucleotide sequence ID" value="NZ_JBBKZT010000036.1"/>
</dbReference>
<reference evidence="3 4" key="1">
    <citation type="submission" date="2024-03" db="EMBL/GenBank/DDBJ databases">
        <title>Novel species of the genus Variovorax.</title>
        <authorList>
            <person name="Liu Q."/>
            <person name="Xin Y.-H."/>
        </authorList>
    </citation>
    <scope>NUCLEOTIDE SEQUENCE [LARGE SCALE GENOMIC DNA]</scope>
    <source>
        <strain evidence="3 4">KACC 18900</strain>
    </source>
</reference>
<sequence>MAKDLDMRKAPQVGDTVDWNTSQGKTTGVVTRKVTKTATVKGHTAKATKSKPEFEVKTLKSGKKAIHTAQALKRHG</sequence>
<feature type="region of interest" description="Disordered" evidence="1">
    <location>
        <begin position="56"/>
        <end position="76"/>
    </location>
</feature>
<dbReference type="EMBL" id="JBBKZT010000036">
    <property type="protein sequence ID" value="MEJ8852309.1"/>
    <property type="molecule type" value="Genomic_DNA"/>
</dbReference>
<keyword evidence="4" id="KW-1185">Reference proteome</keyword>